<name>A0AAU8MP17_9GAMM</name>
<feature type="region of interest" description="Disordered" evidence="1">
    <location>
        <begin position="68"/>
        <end position="105"/>
    </location>
</feature>
<accession>A0AAU8MP17</accession>
<evidence type="ECO:0000256" key="1">
    <source>
        <dbReference type="SAM" id="MobiDB-lite"/>
    </source>
</evidence>
<evidence type="ECO:0000313" key="2">
    <source>
        <dbReference type="EMBL" id="XCO73796.1"/>
    </source>
</evidence>
<reference evidence="2" key="1">
    <citation type="submission" date="2024-06" db="EMBL/GenBank/DDBJ databases">
        <authorList>
            <person name="Li S."/>
        </authorList>
    </citation>
    <scope>NUCLEOTIDE SEQUENCE</scope>
    <source>
        <strain evidence="2">SR10</strain>
    </source>
</reference>
<dbReference type="EMBL" id="CP159925">
    <property type="protein sequence ID" value="XCO73796.1"/>
    <property type="molecule type" value="Genomic_DNA"/>
</dbReference>
<sequence length="262" mass="28257">MTISGRIEQQQRNCRLLLQGSGRSATLGLSLRMPLMPGFIAKIHTGSSALGWAILCLGLAACGSPSGVSATAPQATRSEQPAPPPRSEPRPMNDTSKAPASAPKLSSPALHEKILALIQGVQGPDDLSKARVEALTHLSLGPSEVESTWSARGVLDSGSGYAFDFTQYANGDKEVQLYLPDEKRYDPPRRHICALPLTGLHDQLKAMGYRDSEFPGPDGLPQAWQYWKGRQSLLVDYTYHDTPAGDQAACVHAITIEMIIEN</sequence>
<protein>
    <submittedName>
        <fullName evidence="2">Uncharacterized protein</fullName>
    </submittedName>
</protein>
<dbReference type="RefSeq" id="WP_363796691.1">
    <property type="nucleotide sequence ID" value="NZ_CP159925.1"/>
</dbReference>
<feature type="compositionally biased region" description="Low complexity" evidence="1">
    <location>
        <begin position="96"/>
        <end position="105"/>
    </location>
</feature>
<gene>
    <name evidence="2" type="ORF">ABU614_15550</name>
</gene>
<organism evidence="2">
    <name type="scientific">Lysobacter firmicutimachus</name>
    <dbReference type="NCBI Taxonomy" id="1792846"/>
    <lineage>
        <taxon>Bacteria</taxon>
        <taxon>Pseudomonadati</taxon>
        <taxon>Pseudomonadota</taxon>
        <taxon>Gammaproteobacteria</taxon>
        <taxon>Lysobacterales</taxon>
        <taxon>Lysobacteraceae</taxon>
        <taxon>Lysobacter</taxon>
    </lineage>
</organism>
<proteinExistence type="predicted"/>
<dbReference type="AlphaFoldDB" id="A0AAU8MP17"/>